<evidence type="ECO:0000313" key="2">
    <source>
        <dbReference type="Proteomes" id="UP000031668"/>
    </source>
</evidence>
<dbReference type="EMBL" id="JWZT01002668">
    <property type="protein sequence ID" value="KII68889.1"/>
    <property type="molecule type" value="Genomic_DNA"/>
</dbReference>
<organism evidence="1 2">
    <name type="scientific">Thelohanellus kitauei</name>
    <name type="common">Myxosporean</name>
    <dbReference type="NCBI Taxonomy" id="669202"/>
    <lineage>
        <taxon>Eukaryota</taxon>
        <taxon>Metazoa</taxon>
        <taxon>Cnidaria</taxon>
        <taxon>Myxozoa</taxon>
        <taxon>Myxosporea</taxon>
        <taxon>Bivalvulida</taxon>
        <taxon>Platysporina</taxon>
        <taxon>Myxobolidae</taxon>
        <taxon>Thelohanellus</taxon>
    </lineage>
</organism>
<proteinExistence type="predicted"/>
<sequence length="109" mass="12654">MCFFNIIPVIASRLFIEKLVMRMKNDCLARHFICHQRWKSSNTSYVYQSNLTLTTRSRITKLKQFPSQLCHVTAPLYLVTSVLFTEVDQSPALYGRVTLGSFTLLENFN</sequence>
<gene>
    <name evidence="1" type="ORF">RF11_03794</name>
</gene>
<dbReference type="Proteomes" id="UP000031668">
    <property type="component" value="Unassembled WGS sequence"/>
</dbReference>
<reference evidence="1 2" key="1">
    <citation type="journal article" date="2014" name="Genome Biol. Evol.">
        <title>The genome of the myxosporean Thelohanellus kitauei shows adaptations to nutrient acquisition within its fish host.</title>
        <authorList>
            <person name="Yang Y."/>
            <person name="Xiong J."/>
            <person name="Zhou Z."/>
            <person name="Huo F."/>
            <person name="Miao W."/>
            <person name="Ran C."/>
            <person name="Liu Y."/>
            <person name="Zhang J."/>
            <person name="Feng J."/>
            <person name="Wang M."/>
            <person name="Wang M."/>
            <person name="Wang L."/>
            <person name="Yao B."/>
        </authorList>
    </citation>
    <scope>NUCLEOTIDE SEQUENCE [LARGE SCALE GENOMIC DNA]</scope>
    <source>
        <strain evidence="1">Wuqing</strain>
    </source>
</reference>
<comment type="caution">
    <text evidence="1">The sequence shown here is derived from an EMBL/GenBank/DDBJ whole genome shotgun (WGS) entry which is preliminary data.</text>
</comment>
<protein>
    <submittedName>
        <fullName evidence="1">Uncharacterized protein</fullName>
    </submittedName>
</protein>
<evidence type="ECO:0000313" key="1">
    <source>
        <dbReference type="EMBL" id="KII68889.1"/>
    </source>
</evidence>
<dbReference type="AlphaFoldDB" id="A0A0C2ITZ1"/>
<name>A0A0C2ITZ1_THEKT</name>
<accession>A0A0C2ITZ1</accession>
<keyword evidence="2" id="KW-1185">Reference proteome</keyword>